<accession>A0A0R1LQW1</accession>
<reference evidence="15 16" key="1">
    <citation type="journal article" date="2015" name="Genome Announc.">
        <title>Expanding the biotechnology potential of lactobacilli through comparative genomics of 213 strains and associated genera.</title>
        <authorList>
            <person name="Sun Z."/>
            <person name="Harris H.M."/>
            <person name="McCann A."/>
            <person name="Guo C."/>
            <person name="Argimon S."/>
            <person name="Zhang W."/>
            <person name="Yang X."/>
            <person name="Jeffery I.B."/>
            <person name="Cooney J.C."/>
            <person name="Kagawa T.F."/>
            <person name="Liu W."/>
            <person name="Song Y."/>
            <person name="Salvetti E."/>
            <person name="Wrobel A."/>
            <person name="Rasinkangas P."/>
            <person name="Parkhill J."/>
            <person name="Rea M.C."/>
            <person name="O'Sullivan O."/>
            <person name="Ritari J."/>
            <person name="Douillard F.P."/>
            <person name="Paul Ross R."/>
            <person name="Yang R."/>
            <person name="Briner A.E."/>
            <person name="Felis G.E."/>
            <person name="de Vos W.M."/>
            <person name="Barrangou R."/>
            <person name="Klaenhammer T.R."/>
            <person name="Caufield P.W."/>
            <person name="Cui Y."/>
            <person name="Zhang H."/>
            <person name="O'Toole P.W."/>
        </authorList>
    </citation>
    <scope>NUCLEOTIDE SEQUENCE [LARGE SCALE GENOMIC DNA]</scope>
    <source>
        <strain evidence="15 16">DSM 19394</strain>
    </source>
</reference>
<feature type="active site" description="For RuvC-like nuclease domain" evidence="13">
    <location>
        <position position="8"/>
    </location>
</feature>
<dbReference type="EC" id="3.1.-.-" evidence="13"/>
<evidence type="ECO:0000256" key="6">
    <source>
        <dbReference type="ARBA" id="ARBA00022801"/>
    </source>
</evidence>
<gene>
    <name evidence="13" type="primary">cas9</name>
    <name evidence="15" type="ORF">FD25_GL000447</name>
</gene>
<keyword evidence="4 13" id="KW-0479">Metal-binding</keyword>
<evidence type="ECO:0000256" key="1">
    <source>
        <dbReference type="ARBA" id="ARBA00001946"/>
    </source>
</evidence>
<dbReference type="InterPro" id="IPR028629">
    <property type="entry name" value="Cas9"/>
</dbReference>
<feature type="binding site" evidence="13">
    <location>
        <position position="8"/>
    </location>
    <ligand>
        <name>Mg(2+)</name>
        <dbReference type="ChEBI" id="CHEBI:18420"/>
        <label>1</label>
    </ligand>
</feature>
<evidence type="ECO:0000313" key="16">
    <source>
        <dbReference type="Proteomes" id="UP000051955"/>
    </source>
</evidence>
<evidence type="ECO:0000256" key="3">
    <source>
        <dbReference type="ARBA" id="ARBA00022722"/>
    </source>
</evidence>
<dbReference type="GO" id="GO:0003677">
    <property type="term" value="F:DNA binding"/>
    <property type="evidence" value="ECO:0007669"/>
    <property type="project" value="UniProtKB-UniRule"/>
</dbReference>
<dbReference type="InterPro" id="IPR033114">
    <property type="entry name" value="HNH_CAS9"/>
</dbReference>
<evidence type="ECO:0000256" key="11">
    <source>
        <dbReference type="ARBA" id="ARBA00023211"/>
    </source>
</evidence>
<keyword evidence="9 13" id="KW-0051">Antiviral defense</keyword>
<keyword evidence="3 13" id="KW-0540">Nuclease</keyword>
<dbReference type="Pfam" id="PF22702">
    <property type="entry name" value="Cas9_RuvC"/>
    <property type="match status" value="1"/>
</dbReference>
<dbReference type="InterPro" id="IPR036397">
    <property type="entry name" value="RNaseH_sf"/>
</dbReference>
<dbReference type="InterPro" id="IPR055228">
    <property type="entry name" value="Cas9_RuvC"/>
</dbReference>
<dbReference type="Proteomes" id="UP000051955">
    <property type="component" value="Unassembled WGS sequence"/>
</dbReference>
<evidence type="ECO:0000259" key="14">
    <source>
        <dbReference type="PROSITE" id="PS51749"/>
    </source>
</evidence>
<dbReference type="PROSITE" id="PS51749">
    <property type="entry name" value="HNH_CAS9"/>
    <property type="match status" value="1"/>
</dbReference>
<evidence type="ECO:0000256" key="13">
    <source>
        <dbReference type="HAMAP-Rule" id="MF_01480"/>
    </source>
</evidence>
<dbReference type="NCBIfam" id="TIGR01865">
    <property type="entry name" value="cas_Csn1"/>
    <property type="match status" value="1"/>
</dbReference>
<feature type="binding site" evidence="13">
    <location>
        <position position="8"/>
    </location>
    <ligand>
        <name>Mg(2+)</name>
        <dbReference type="ChEBI" id="CHEBI:18420"/>
        <label>2</label>
    </ligand>
</feature>
<feature type="domain" description="HNH Cas9-type" evidence="14">
    <location>
        <begin position="499"/>
        <end position="649"/>
    </location>
</feature>
<feature type="binding site" evidence="13">
    <location>
        <position position="495"/>
    </location>
    <ligand>
        <name>Mg(2+)</name>
        <dbReference type="ChEBI" id="CHEBI:18420"/>
        <label>2</label>
    </ligand>
</feature>
<sequence length="1078" mass="124750">MGYLIGLDIGITSVGYAVLQTDFKGNPYKILLMNTVIFPVAEAPKTGESLAAPVRQKRSSRRTNRRTKFRKLRVQKLFVRFGLLESADVATFLNQKVPHQDIWQLRKDALNRKLSNRELFEILYFFVGHRGFKSNRRSEVTGKQPKDNQVVLTSIHDRGNTLNDFDSLGEMMQELPEFKTIKHNKAYRPDNTIYPLRAWIEHELSAIFSVQQKNNRQITDNFITQYLDIFRSQRDFDQGPAAPSRFGGNMIERMVGPDSLDAHEKRAAKLTNTFFRFNFLSTLNNLKIQLTLGAEFHPLTTPQREIVLQAATLKSLNYKQIRHKLQLPDSARFNLVPYQSNEDPIKTESKHYLFKRKALTQIEAVTDNPQLIDKIGTILAYFKGDKTRQEKLSALNLSRAEIKQLLPINQPGFGNLSLKTMHKILPYLEQGHLYHEAAQLAGYDFQNNLVDRQYLRDNLKNPVVNRAIGKTIKVVNAIIKKYGDPDAIHIELTREIKHSHEERQKIARQMNTNMDQNDKVAEHLRENGIPVNGQNIIKSKLFYEQKGIDLYSGQQINEQDLYTEDHYQVDHIIPYSISFNDSFTNKTVTRTSNNQNKANRLPLEYLSEEKQDAFRARVMSNISNYRKRQNLLKEGITEDNRQQWKTRNINDTGYINRLLSQYLRNNVQFTKKSHNPVFTVNGATTAYIRKRYGIIKNRQATDLHHAVDAVIIGCISNTFVSRLAKYSEAQEARYHKQLWQITQYRQEHKDLSTIEYQELIKQFPLPWPDFRHELMARLSTDPAKMMAHHTWEHYTDEEISQLKPAFVIRSANHKVTGSAHDDTIYSKKLYDQRGVGLLRTSLQNLKYDSKKDGIKNYERLKDGSNSLVYDSLLRALKEHDGNAKKAFPDNQLLISTGNHQQIITHVKTVKKITHPIEVNRDTAIAIGGRMIRVDIFKQAKAQKLIGIPVYVNDTVKPTLPNRACTSGKRYSDWYQLTRQDQFLCSLVSNDLVLVETASPLKVTNNITNEEVQTTQLLCYFSSFNIANAQINFHSINNDSSINPIVLNKVTYLTKYQLDYLGNYFPVKHESRKTFNRKR</sequence>
<comment type="cofactor">
    <cofactor evidence="1 13">
        <name>Mg(2+)</name>
        <dbReference type="ChEBI" id="CHEBI:18420"/>
    </cofactor>
</comment>
<dbReference type="AlphaFoldDB" id="A0A0R1LQW1"/>
<dbReference type="GO" id="GO:0051607">
    <property type="term" value="P:defense response to virus"/>
    <property type="evidence" value="ECO:0007669"/>
    <property type="project" value="UniProtKB-UniRule"/>
</dbReference>
<keyword evidence="6 13" id="KW-0378">Hydrolase</keyword>
<evidence type="ECO:0000256" key="10">
    <source>
        <dbReference type="ARBA" id="ARBA00023125"/>
    </source>
</evidence>
<evidence type="ECO:0000256" key="2">
    <source>
        <dbReference type="ARBA" id="ARBA00005244"/>
    </source>
</evidence>
<comment type="domain">
    <text evidence="13">Has 2 endonuclease domains. The discontinuous RuvC-like domain cleaves the target DNA noncomplementary to crRNA while the HNH nuclease domain cleaves the target DNA complementary to crRNA.</text>
</comment>
<dbReference type="HAMAP" id="MF_01480">
    <property type="entry name" value="Cas9"/>
    <property type="match status" value="1"/>
</dbReference>
<keyword evidence="11" id="KW-0464">Manganese</keyword>
<evidence type="ECO:0000256" key="9">
    <source>
        <dbReference type="ARBA" id="ARBA00023118"/>
    </source>
</evidence>
<keyword evidence="8 13" id="KW-0694">RNA-binding</keyword>
<dbReference type="RefSeq" id="WP_057803460.1">
    <property type="nucleotide sequence ID" value="NZ_AZDV01000026.1"/>
</dbReference>
<evidence type="ECO:0000256" key="7">
    <source>
        <dbReference type="ARBA" id="ARBA00022842"/>
    </source>
</evidence>
<dbReference type="EMBL" id="AZDV01000026">
    <property type="protein sequence ID" value="KRK94482.1"/>
    <property type="molecule type" value="Genomic_DNA"/>
</dbReference>
<protein>
    <recommendedName>
        <fullName evidence="13">CRISPR-associated endonuclease Cas9</fullName>
        <ecNumber evidence="13">3.1.-.-</ecNumber>
    </recommendedName>
</protein>
<evidence type="ECO:0000256" key="12">
    <source>
        <dbReference type="ARBA" id="ARBA00046380"/>
    </source>
</evidence>
<evidence type="ECO:0000256" key="8">
    <source>
        <dbReference type="ARBA" id="ARBA00022884"/>
    </source>
</evidence>
<name>A0A0R1LQW1_9LACO</name>
<keyword evidence="10 13" id="KW-0238">DNA-binding</keyword>
<evidence type="ECO:0000256" key="5">
    <source>
        <dbReference type="ARBA" id="ARBA00022759"/>
    </source>
</evidence>
<feature type="binding site" evidence="13">
    <location>
        <position position="705"/>
    </location>
    <ligand>
        <name>Mg(2+)</name>
        <dbReference type="ChEBI" id="CHEBI:18420"/>
        <label>2</label>
    </ligand>
</feature>
<comment type="similarity">
    <text evidence="2">Belongs to the CRISPR-associated protein Cas9 family. Subtype II-A subfamily.</text>
</comment>
<feature type="binding site" evidence="13">
    <location>
        <position position="491"/>
    </location>
    <ligand>
        <name>Mg(2+)</name>
        <dbReference type="ChEBI" id="CHEBI:18420"/>
        <label>1</label>
    </ligand>
</feature>
<dbReference type="STRING" id="1423715.FD25_GL000447"/>
<comment type="caution">
    <text evidence="15">The sequence shown here is derived from an EMBL/GenBank/DDBJ whole genome shotgun (WGS) entry which is preliminary data.</text>
</comment>
<dbReference type="PATRIC" id="fig|1423715.3.peg.464"/>
<keyword evidence="7 13" id="KW-0460">Magnesium</keyword>
<comment type="function">
    <text evidence="13">CRISPR (clustered regularly interspaced short palindromic repeat) is an adaptive immune system that provides protection against mobile genetic elements (viruses, transposable elements and conjugative plasmids). CRISPR clusters contain spacers, sequences complementary to antecedent mobile elements, and target invading nucleic acids. CRISPR clusters are transcribed and processed into CRISPR RNA (crRNA). In type II CRISPR systems correct processing of pre-crRNA requires a trans-encoded small RNA (tracrRNA), endogenous ribonuclease 3 (rnc) and this protein. The tracrRNA serves as a guide for ribonuclease 3-aided processing of pre-crRNA. Subsequently Cas9/crRNA/tracrRNA endonucleolytically cleaves linear or circular dsDNA target complementary to the spacer; Cas9 is inactive in the absence of the 2 guide RNAs (gRNA). Cas9 recognizes the protospacer adjacent motif (PAM) in the CRISPR repeat sequences to help distinguish self versus nonself, as targets within the bacterial CRISPR locus do not have PAMs. PAM recognition is also required for catalytic activity.</text>
</comment>
<dbReference type="GO" id="GO:0004519">
    <property type="term" value="F:endonuclease activity"/>
    <property type="evidence" value="ECO:0007669"/>
    <property type="project" value="UniProtKB-UniRule"/>
</dbReference>
<comment type="similarity">
    <text evidence="13">Belongs to the CRISPR-associated Cas9 family.</text>
</comment>
<evidence type="ECO:0000256" key="4">
    <source>
        <dbReference type="ARBA" id="ARBA00022723"/>
    </source>
</evidence>
<keyword evidence="5 13" id="KW-0255">Endonuclease</keyword>
<feature type="binding site" evidence="13">
    <location>
        <position position="495"/>
    </location>
    <ligand>
        <name>Mg(2+)</name>
        <dbReference type="ChEBI" id="CHEBI:18420"/>
        <label>1</label>
    </ligand>
</feature>
<dbReference type="GO" id="GO:0003723">
    <property type="term" value="F:RNA binding"/>
    <property type="evidence" value="ECO:0007669"/>
    <property type="project" value="UniProtKB-UniRule"/>
</dbReference>
<dbReference type="GO" id="GO:0043571">
    <property type="term" value="P:maintenance of CRISPR repeat elements"/>
    <property type="evidence" value="ECO:0007669"/>
    <property type="project" value="UniProtKB-UniRule"/>
</dbReference>
<dbReference type="GO" id="GO:0046872">
    <property type="term" value="F:metal ion binding"/>
    <property type="evidence" value="ECO:0007669"/>
    <property type="project" value="UniProtKB-UniRule"/>
</dbReference>
<evidence type="ECO:0000313" key="15">
    <source>
        <dbReference type="EMBL" id="KRK94482.1"/>
    </source>
</evidence>
<keyword evidence="16" id="KW-1185">Reference proteome</keyword>
<comment type="subunit">
    <text evidence="12 13">Monomer. Binds crRNA and tracrRNA.</text>
</comment>
<organism evidence="15 16">
    <name type="scientific">Levilactobacillus acidifarinae DSM 19394 = JCM 15949</name>
    <dbReference type="NCBI Taxonomy" id="1423715"/>
    <lineage>
        <taxon>Bacteria</taxon>
        <taxon>Bacillati</taxon>
        <taxon>Bacillota</taxon>
        <taxon>Bacilli</taxon>
        <taxon>Lactobacillales</taxon>
        <taxon>Lactobacillaceae</taxon>
        <taxon>Levilactobacillus</taxon>
    </lineage>
</organism>
<dbReference type="Pfam" id="PF13395">
    <property type="entry name" value="HNH_4"/>
    <property type="match status" value="1"/>
</dbReference>
<feature type="active site" description="Proton acceptor for HNH nuclease domain" evidence="13">
    <location>
        <position position="571"/>
    </location>
</feature>
<proteinExistence type="inferred from homology"/>
<dbReference type="InterPro" id="IPR003615">
    <property type="entry name" value="HNH_nuc"/>
</dbReference>
<dbReference type="Gene3D" id="3.30.420.10">
    <property type="entry name" value="Ribonuclease H-like superfamily/Ribonuclease H"/>
    <property type="match status" value="3"/>
</dbReference>
<dbReference type="GO" id="GO:0016787">
    <property type="term" value="F:hydrolase activity"/>
    <property type="evidence" value="ECO:0007669"/>
    <property type="project" value="UniProtKB-KW"/>
</dbReference>